<keyword evidence="1" id="KW-0805">Transcription regulation</keyword>
<evidence type="ECO:0000313" key="8">
    <source>
        <dbReference type="Proteomes" id="UP000265020"/>
    </source>
</evidence>
<dbReference type="InterPro" id="IPR017930">
    <property type="entry name" value="Myb_dom"/>
</dbReference>
<reference evidence="7" key="2">
    <citation type="submission" date="2025-09" db="UniProtKB">
        <authorList>
            <consortium name="Ensembl"/>
        </authorList>
    </citation>
    <scope>IDENTIFICATION</scope>
</reference>
<dbReference type="GO" id="GO:0042795">
    <property type="term" value="P:snRNA transcription by RNA polymerase II"/>
    <property type="evidence" value="ECO:0007669"/>
    <property type="project" value="TreeGrafter"/>
</dbReference>
<proteinExistence type="predicted"/>
<dbReference type="AlphaFoldDB" id="A0A3Q2EBW4"/>
<dbReference type="STRING" id="28743.ENSCVAP00000029791"/>
<dbReference type="GO" id="GO:0001006">
    <property type="term" value="F:RNA polymerase III type 3 promoter sequence-specific DNA binding"/>
    <property type="evidence" value="ECO:0007669"/>
    <property type="project" value="TreeGrafter"/>
</dbReference>
<evidence type="ECO:0000259" key="5">
    <source>
        <dbReference type="PROSITE" id="PS50090"/>
    </source>
</evidence>
<keyword evidence="4" id="KW-0539">Nucleus</keyword>
<sequence>ITVFLQCYFFCDCSLDEDEELLFTDPESKEKNKDKKLVCKVKWSRDEDDKLKKLVNQHGTESWKLIATFFPGRTDGQCQHRWQKVLNPELVKGPWTKEEDQKVSRAGSSWYGNQEGLMNRSLGRKMDAV</sequence>
<feature type="domain" description="Myb-like" evidence="5">
    <location>
        <begin position="40"/>
        <end position="86"/>
    </location>
</feature>
<dbReference type="Ensembl" id="ENSCVAT00000023103.1">
    <property type="protein sequence ID" value="ENSCVAP00000029791.1"/>
    <property type="gene ID" value="ENSCVAG00000017853.1"/>
</dbReference>
<dbReference type="InterPro" id="IPR009057">
    <property type="entry name" value="Homeodomain-like_sf"/>
</dbReference>
<feature type="domain" description="HTH myb-type" evidence="6">
    <location>
        <begin position="40"/>
        <end position="90"/>
    </location>
</feature>
<dbReference type="GO" id="GO:0019185">
    <property type="term" value="C:snRNA-activating protein complex"/>
    <property type="evidence" value="ECO:0007669"/>
    <property type="project" value="TreeGrafter"/>
</dbReference>
<dbReference type="Proteomes" id="UP000265020">
    <property type="component" value="Unassembled WGS sequence"/>
</dbReference>
<keyword evidence="8" id="KW-1185">Reference proteome</keyword>
<dbReference type="Gene3D" id="1.10.10.60">
    <property type="entry name" value="Homeodomain-like"/>
    <property type="match status" value="1"/>
</dbReference>
<protein>
    <submittedName>
        <fullName evidence="7">Uncharacterized protein</fullName>
    </submittedName>
</protein>
<evidence type="ECO:0000256" key="4">
    <source>
        <dbReference type="ARBA" id="ARBA00023242"/>
    </source>
</evidence>
<name>A0A3Q2EBW4_CYPVA</name>
<evidence type="ECO:0000256" key="2">
    <source>
        <dbReference type="ARBA" id="ARBA00023125"/>
    </source>
</evidence>
<dbReference type="InterPro" id="IPR001005">
    <property type="entry name" value="SANT/Myb"/>
</dbReference>
<dbReference type="GO" id="GO:0042796">
    <property type="term" value="P:snRNA transcription by RNA polymerase III"/>
    <property type="evidence" value="ECO:0007669"/>
    <property type="project" value="TreeGrafter"/>
</dbReference>
<reference evidence="7" key="1">
    <citation type="submission" date="2025-08" db="UniProtKB">
        <authorList>
            <consortium name="Ensembl"/>
        </authorList>
    </citation>
    <scope>IDENTIFICATION</scope>
</reference>
<evidence type="ECO:0000256" key="1">
    <source>
        <dbReference type="ARBA" id="ARBA00023015"/>
    </source>
</evidence>
<keyword evidence="3" id="KW-0804">Transcription</keyword>
<dbReference type="GeneTree" id="ENSGT00940000157709"/>
<dbReference type="PROSITE" id="PS51294">
    <property type="entry name" value="HTH_MYB"/>
    <property type="match status" value="1"/>
</dbReference>
<dbReference type="OMA" id="KCHWSKE"/>
<keyword evidence="2" id="KW-0238">DNA-binding</keyword>
<evidence type="ECO:0000259" key="6">
    <source>
        <dbReference type="PROSITE" id="PS51294"/>
    </source>
</evidence>
<accession>A0A3Q2EBW4</accession>
<evidence type="ECO:0000313" key="7">
    <source>
        <dbReference type="Ensembl" id="ENSCVAP00000029791.1"/>
    </source>
</evidence>
<dbReference type="PANTHER" id="PTHR46621">
    <property type="entry name" value="SNRNA-ACTIVATING PROTEIN COMPLEX SUBUNIT 4"/>
    <property type="match status" value="1"/>
</dbReference>
<dbReference type="SMART" id="SM00717">
    <property type="entry name" value="SANT"/>
    <property type="match status" value="1"/>
</dbReference>
<organism evidence="7 8">
    <name type="scientific">Cyprinodon variegatus</name>
    <name type="common">Sheepshead minnow</name>
    <dbReference type="NCBI Taxonomy" id="28743"/>
    <lineage>
        <taxon>Eukaryota</taxon>
        <taxon>Metazoa</taxon>
        <taxon>Chordata</taxon>
        <taxon>Craniata</taxon>
        <taxon>Vertebrata</taxon>
        <taxon>Euteleostomi</taxon>
        <taxon>Actinopterygii</taxon>
        <taxon>Neopterygii</taxon>
        <taxon>Teleostei</taxon>
        <taxon>Neoteleostei</taxon>
        <taxon>Acanthomorphata</taxon>
        <taxon>Ovalentaria</taxon>
        <taxon>Atherinomorphae</taxon>
        <taxon>Cyprinodontiformes</taxon>
        <taxon>Cyprinodontidae</taxon>
        <taxon>Cyprinodon</taxon>
    </lineage>
</organism>
<dbReference type="PROSITE" id="PS50090">
    <property type="entry name" value="MYB_LIKE"/>
    <property type="match status" value="1"/>
</dbReference>
<dbReference type="SUPFAM" id="SSF46689">
    <property type="entry name" value="Homeodomain-like"/>
    <property type="match status" value="1"/>
</dbReference>
<evidence type="ECO:0000256" key="3">
    <source>
        <dbReference type="ARBA" id="ARBA00023163"/>
    </source>
</evidence>
<dbReference type="InterPro" id="IPR051575">
    <property type="entry name" value="Myb-like_DNA-bd"/>
</dbReference>
<dbReference type="GO" id="GO:0000978">
    <property type="term" value="F:RNA polymerase II cis-regulatory region sequence-specific DNA binding"/>
    <property type="evidence" value="ECO:0007669"/>
    <property type="project" value="TreeGrafter"/>
</dbReference>
<dbReference type="FunFam" id="1.10.10.60:FF:000016">
    <property type="entry name" value="Transcriptional activator Myb isoform A"/>
    <property type="match status" value="1"/>
</dbReference>
<dbReference type="CDD" id="cd00167">
    <property type="entry name" value="SANT"/>
    <property type="match status" value="1"/>
</dbReference>
<dbReference type="Pfam" id="PF13921">
    <property type="entry name" value="Myb_DNA-bind_6"/>
    <property type="match status" value="1"/>
</dbReference>
<dbReference type="PANTHER" id="PTHR46621:SF1">
    <property type="entry name" value="SNRNA-ACTIVATING PROTEIN COMPLEX SUBUNIT 4"/>
    <property type="match status" value="1"/>
</dbReference>